<evidence type="ECO:0000313" key="1">
    <source>
        <dbReference type="EMBL" id="KAK4353633.1"/>
    </source>
</evidence>
<accession>A0AAE1V2A1</accession>
<evidence type="ECO:0000313" key="2">
    <source>
        <dbReference type="Proteomes" id="UP001291623"/>
    </source>
</evidence>
<name>A0AAE1V2A1_9SOLA</name>
<dbReference type="EMBL" id="JAVYJV010000014">
    <property type="protein sequence ID" value="KAK4353633.1"/>
    <property type="molecule type" value="Genomic_DNA"/>
</dbReference>
<dbReference type="AlphaFoldDB" id="A0AAE1V2A1"/>
<keyword evidence="2" id="KW-1185">Reference proteome</keyword>
<comment type="caution">
    <text evidence="1">The sequence shown here is derived from an EMBL/GenBank/DDBJ whole genome shotgun (WGS) entry which is preliminary data.</text>
</comment>
<dbReference type="Proteomes" id="UP001291623">
    <property type="component" value="Unassembled WGS sequence"/>
</dbReference>
<sequence>MSLHRTKATFIGLFEVGRVNEWVVTKKLGDALKTKMSMKAPKKSRFWIGERYNKNTCYSSKYALDEMERRCKGEEPGGISHAS</sequence>
<organism evidence="1 2">
    <name type="scientific">Anisodus tanguticus</name>
    <dbReference type="NCBI Taxonomy" id="243964"/>
    <lineage>
        <taxon>Eukaryota</taxon>
        <taxon>Viridiplantae</taxon>
        <taxon>Streptophyta</taxon>
        <taxon>Embryophyta</taxon>
        <taxon>Tracheophyta</taxon>
        <taxon>Spermatophyta</taxon>
        <taxon>Magnoliopsida</taxon>
        <taxon>eudicotyledons</taxon>
        <taxon>Gunneridae</taxon>
        <taxon>Pentapetalae</taxon>
        <taxon>asterids</taxon>
        <taxon>lamiids</taxon>
        <taxon>Solanales</taxon>
        <taxon>Solanaceae</taxon>
        <taxon>Solanoideae</taxon>
        <taxon>Hyoscyameae</taxon>
        <taxon>Anisodus</taxon>
    </lineage>
</organism>
<protein>
    <submittedName>
        <fullName evidence="1">Uncharacterized protein</fullName>
    </submittedName>
</protein>
<gene>
    <name evidence="1" type="ORF">RND71_025827</name>
</gene>
<proteinExistence type="predicted"/>
<reference evidence="1" key="1">
    <citation type="submission" date="2023-12" db="EMBL/GenBank/DDBJ databases">
        <title>Genome assembly of Anisodus tanguticus.</title>
        <authorList>
            <person name="Wang Y.-J."/>
        </authorList>
    </citation>
    <scope>NUCLEOTIDE SEQUENCE</scope>
    <source>
        <strain evidence="1">KB-2021</strain>
        <tissue evidence="1">Leaf</tissue>
    </source>
</reference>